<dbReference type="PANTHER" id="PTHR43364">
    <property type="entry name" value="NADH-SPECIFIC METHYLGLYOXAL REDUCTASE-RELATED"/>
    <property type="match status" value="1"/>
</dbReference>
<dbReference type="InterPro" id="IPR050523">
    <property type="entry name" value="AKR_Detox_Biosynth"/>
</dbReference>
<protein>
    <submittedName>
        <fullName evidence="3">Aflatoxin b1-aldehyde reductase</fullName>
    </submittedName>
</protein>
<dbReference type="CDD" id="cd19075">
    <property type="entry name" value="AKR_AKR7A1-5"/>
    <property type="match status" value="1"/>
</dbReference>
<keyword evidence="1" id="KW-0560">Oxidoreductase</keyword>
<dbReference type="Pfam" id="PF00248">
    <property type="entry name" value="Aldo_ket_red"/>
    <property type="match status" value="1"/>
</dbReference>
<dbReference type="Proteomes" id="UP000076874">
    <property type="component" value="Unassembled WGS sequence"/>
</dbReference>
<name>A0A167T5H0_9HYPO</name>
<dbReference type="InterPro" id="IPR023210">
    <property type="entry name" value="NADP_OxRdtase_dom"/>
</dbReference>
<dbReference type="AlphaFoldDB" id="A0A167T5H0"/>
<dbReference type="SUPFAM" id="SSF51430">
    <property type="entry name" value="NAD(P)-linked oxidoreductase"/>
    <property type="match status" value="1"/>
</dbReference>
<sequence length="344" mass="38365">MAASQPTTELKVVFGAMTLGREGVEQARVHSFDECNAILDVLQKHGHNEVDSARTYGGGSSEEYLGQLDWQKRGIIMDTKLAPSGRRAGAAASTTARTYTHEPAALKPALLESLAALKTDKVDMWYLHAPDRSVPYEDTLREVNNLHQQGYFRRFGISNYAAWEVAEIAEICKRNGWKAPDVYQGVYNALHRAVEPELFPCLRHYGIAFYEFNPVAGGILTDRYQRATTAADIEPGSRFDPAKNQGANYRSRYWNDAYFDALDLLRPVVHAHGLTTAEAAVRWVNHHSLMKRQYGDAVIIGASSAAQLEENLTNLEKGPLPEAVVKAFDDAWAIVKPVCRPYFH</sequence>
<dbReference type="EMBL" id="AZHD01000009">
    <property type="protein sequence ID" value="OAA60250.1"/>
    <property type="molecule type" value="Genomic_DNA"/>
</dbReference>
<dbReference type="OrthoDB" id="2310150at2759"/>
<feature type="domain" description="NADP-dependent oxidoreductase" evidence="2">
    <location>
        <begin position="11"/>
        <end position="332"/>
    </location>
</feature>
<comment type="caution">
    <text evidence="3">The sequence shown here is derived from an EMBL/GenBank/DDBJ whole genome shotgun (WGS) entry which is preliminary data.</text>
</comment>
<dbReference type="STRING" id="1081102.A0A167T5H0"/>
<proteinExistence type="predicted"/>
<evidence type="ECO:0000256" key="1">
    <source>
        <dbReference type="ARBA" id="ARBA00023002"/>
    </source>
</evidence>
<accession>A0A167T5H0</accession>
<dbReference type="PANTHER" id="PTHR43364:SF4">
    <property type="entry name" value="NAD(P)-LINKED OXIDOREDUCTASE SUPERFAMILY PROTEIN"/>
    <property type="match status" value="1"/>
</dbReference>
<dbReference type="InterPro" id="IPR036812">
    <property type="entry name" value="NAD(P)_OxRdtase_dom_sf"/>
</dbReference>
<evidence type="ECO:0000259" key="2">
    <source>
        <dbReference type="Pfam" id="PF00248"/>
    </source>
</evidence>
<organism evidence="3 4">
    <name type="scientific">Niveomyces insectorum RCEF 264</name>
    <dbReference type="NCBI Taxonomy" id="1081102"/>
    <lineage>
        <taxon>Eukaryota</taxon>
        <taxon>Fungi</taxon>
        <taxon>Dikarya</taxon>
        <taxon>Ascomycota</taxon>
        <taxon>Pezizomycotina</taxon>
        <taxon>Sordariomycetes</taxon>
        <taxon>Hypocreomycetidae</taxon>
        <taxon>Hypocreales</taxon>
        <taxon>Cordycipitaceae</taxon>
        <taxon>Niveomyces</taxon>
    </lineage>
</organism>
<evidence type="ECO:0000313" key="4">
    <source>
        <dbReference type="Proteomes" id="UP000076874"/>
    </source>
</evidence>
<dbReference type="GO" id="GO:0016491">
    <property type="term" value="F:oxidoreductase activity"/>
    <property type="evidence" value="ECO:0007669"/>
    <property type="project" value="UniProtKB-KW"/>
</dbReference>
<evidence type="ECO:0000313" key="3">
    <source>
        <dbReference type="EMBL" id="OAA60250.1"/>
    </source>
</evidence>
<reference evidence="3 4" key="1">
    <citation type="journal article" date="2016" name="Genome Biol. Evol.">
        <title>Divergent and convergent evolution of fungal pathogenicity.</title>
        <authorList>
            <person name="Shang Y."/>
            <person name="Xiao G."/>
            <person name="Zheng P."/>
            <person name="Cen K."/>
            <person name="Zhan S."/>
            <person name="Wang C."/>
        </authorList>
    </citation>
    <scope>NUCLEOTIDE SEQUENCE [LARGE SCALE GENOMIC DNA]</scope>
    <source>
        <strain evidence="3 4">RCEF 264</strain>
    </source>
</reference>
<keyword evidence="4" id="KW-1185">Reference proteome</keyword>
<dbReference type="Gene3D" id="3.20.20.100">
    <property type="entry name" value="NADP-dependent oxidoreductase domain"/>
    <property type="match status" value="1"/>
</dbReference>
<gene>
    <name evidence="3" type="ORF">SPI_05374</name>
</gene>